<keyword evidence="5 8" id="KW-0812">Transmembrane</keyword>
<dbReference type="InterPro" id="IPR027463">
    <property type="entry name" value="AcrB_DN_DC_subdom"/>
</dbReference>
<feature type="transmembrane region" description="Helical" evidence="8">
    <location>
        <begin position="463"/>
        <end position="481"/>
    </location>
</feature>
<evidence type="ECO:0000313" key="11">
    <source>
        <dbReference type="Proteomes" id="UP000275727"/>
    </source>
</evidence>
<dbReference type="InterPro" id="IPR001036">
    <property type="entry name" value="Acrflvin-R"/>
</dbReference>
<feature type="transmembrane region" description="Helical" evidence="8">
    <location>
        <begin position="854"/>
        <end position="874"/>
    </location>
</feature>
<dbReference type="SUPFAM" id="SSF82714">
    <property type="entry name" value="Multidrug efflux transporter AcrB TolC docking domain, DN and DC subdomains"/>
    <property type="match status" value="2"/>
</dbReference>
<dbReference type="GO" id="GO:0042910">
    <property type="term" value="F:xenobiotic transmembrane transporter activity"/>
    <property type="evidence" value="ECO:0007669"/>
    <property type="project" value="TreeGrafter"/>
</dbReference>
<feature type="transmembrane region" description="Helical" evidence="8">
    <location>
        <begin position="431"/>
        <end position="451"/>
    </location>
</feature>
<keyword evidence="4" id="KW-0997">Cell inner membrane</keyword>
<dbReference type="Gene3D" id="3.30.70.1440">
    <property type="entry name" value="Multidrug efflux transporter AcrB pore domain"/>
    <property type="match status" value="1"/>
</dbReference>
<sequence>MILSDVSVKRPVFAAVISLIIVLAGVIAFFSLPVREYPAIEPPVVSVEVVYPGAAASVVESRITQLIEDRIAGIEGIDMIRSRSRDGVSDVSIEFSATRDVDDAANDVRDRVSSLADDLPDEVIPPEIRKVDVDSQPILWMHLSGEERDPLWLADYADRILVDRFSSIDGVARVMVGGLSRPAMRIWLDRAKLAAYRLTPGDIETALRAQNIELPAGRVEAESKNLTVRVARAYSKVEDFNSLVISRGADGHLVRLGDVARIEIGPENPYSYFRSNGKPGVGIGIVRQSGANTLAVAEEVRARIDDTRKMLPAGLSIDISNDSSVFISAAIENVWKTLAEASVLVILVIYIFLGSARATLIPAVTVPICLIATFAVLWALGLSINLLTLLALVLAIGLVVDDAIVVLENIYYRIEHGETPLVAAYEGARQVAFAVVATTAVVCSVFVPIMFLAGNTGLLFRELAAAMIGAVAFSGFIALTLTPMLCSKMLKPETGANRMTKWVDQRFDRLSAAYDRLLGRLLTRPLLIGGVSAAMVAGCIALATTLPSELAPLEDTGNLQVSVTAAEGTGYDQMVRYMEDLQARVLPMVNEGPIRRLMVRAPGSWGTTEDFSTGRMVLFLKPWSEREETTAETAQMIQKTLEDYPGVRSFASGGQTIGANRGGRPIRFVIAGATFEELARARDAIIDAAASYPGIQNLEADYKETKPQLLVDIDTTRAGDLGVSVNEIGRTLETMMGSRRVTTYIDRGEEYRVIVQAEGKDRLTPQDLSNVYVRSRTGDVIPLSNLVSLRSFADAGELGHFNKLRAITLEGSVAPGYSLGEALNWLESEASTLPEVAAIGYDGESRAFKQTGGAIWGVLGVTILLVFLVLAAQFESWVHPGVIVLTVPLAVGGGLLGLVVMGQSLNLYSQIGIVMLVGLAAKNGILIVEFANQLRDQGIAFDDAIRRAAVRRLRPVIMTSIATVAGAVPLMLASGAGAASRQAIGTVVVWGVSLATLLTLFVIPVFYRRLARGTGSPLAVSRKLEEERGTAPAPAE</sequence>
<protein>
    <submittedName>
        <fullName evidence="10">Multidrug efflux pump</fullName>
    </submittedName>
    <submittedName>
        <fullName evidence="9">Multidrug transporter</fullName>
    </submittedName>
</protein>
<feature type="transmembrane region" description="Helical" evidence="8">
    <location>
        <begin position="12"/>
        <end position="32"/>
    </location>
</feature>
<dbReference type="EMBL" id="RBWX01000007">
    <property type="protein sequence ID" value="RKS91664.1"/>
    <property type="molecule type" value="Genomic_DNA"/>
</dbReference>
<dbReference type="AlphaFoldDB" id="A0AAD1G1F7"/>
<dbReference type="SUPFAM" id="SSF82693">
    <property type="entry name" value="Multidrug efflux transporter AcrB pore domain, PN1, PN2, PC1 and PC2 subdomains"/>
    <property type="match status" value="4"/>
</dbReference>
<keyword evidence="12" id="KW-1185">Reference proteome</keyword>
<dbReference type="PRINTS" id="PR00702">
    <property type="entry name" value="ACRIFLAVINRP"/>
</dbReference>
<reference evidence="10 12" key="2">
    <citation type="submission" date="2018-10" db="EMBL/GenBank/DDBJ databases">
        <title>Genomic Encyclopedia of Type Strains, Phase IV (KMG-IV): sequencing the most valuable type-strain genomes for metagenomic binning, comparative biology and taxonomic classification.</title>
        <authorList>
            <person name="Goeker M."/>
        </authorList>
    </citation>
    <scope>NUCLEOTIDE SEQUENCE [LARGE SCALE GENOMIC DNA]</scope>
    <source>
        <strain evidence="10 12">DSM 19791</strain>
    </source>
</reference>
<dbReference type="PANTHER" id="PTHR32063">
    <property type="match status" value="1"/>
</dbReference>
<evidence type="ECO:0000256" key="3">
    <source>
        <dbReference type="ARBA" id="ARBA00022475"/>
    </source>
</evidence>
<evidence type="ECO:0000256" key="5">
    <source>
        <dbReference type="ARBA" id="ARBA00022692"/>
    </source>
</evidence>
<feature type="transmembrane region" description="Helical" evidence="8">
    <location>
        <begin position="983"/>
        <end position="1007"/>
    </location>
</feature>
<organism evidence="9 11">
    <name type="scientific">Sphingosinicella microcystinivorans</name>
    <dbReference type="NCBI Taxonomy" id="335406"/>
    <lineage>
        <taxon>Bacteria</taxon>
        <taxon>Pseudomonadati</taxon>
        <taxon>Pseudomonadota</taxon>
        <taxon>Alphaproteobacteria</taxon>
        <taxon>Sphingomonadales</taxon>
        <taxon>Sphingosinicellaceae</taxon>
        <taxon>Sphingosinicella</taxon>
    </lineage>
</organism>
<gene>
    <name evidence="9" type="primary">acrF</name>
    <name evidence="10" type="ORF">DFR51_1230</name>
    <name evidence="9" type="ORF">SmB9_23030</name>
</gene>
<dbReference type="FunFam" id="1.20.1640.10:FF:000001">
    <property type="entry name" value="Efflux pump membrane transporter"/>
    <property type="match status" value="1"/>
</dbReference>
<dbReference type="Pfam" id="PF00873">
    <property type="entry name" value="ACR_tran"/>
    <property type="match status" value="1"/>
</dbReference>
<feature type="transmembrane region" description="Helical" evidence="8">
    <location>
        <begin position="907"/>
        <end position="928"/>
    </location>
</feature>
<dbReference type="KEGG" id="smic:SmB9_23030"/>
<feature type="transmembrane region" description="Helical" evidence="8">
    <location>
        <begin position="334"/>
        <end position="353"/>
    </location>
</feature>
<dbReference type="SUPFAM" id="SSF82866">
    <property type="entry name" value="Multidrug efflux transporter AcrB transmembrane domain"/>
    <property type="match status" value="2"/>
</dbReference>
<keyword evidence="2" id="KW-0813">Transport</keyword>
<evidence type="ECO:0000256" key="6">
    <source>
        <dbReference type="ARBA" id="ARBA00022989"/>
    </source>
</evidence>
<keyword evidence="7 8" id="KW-0472">Membrane</keyword>
<keyword evidence="3" id="KW-1003">Cell membrane</keyword>
<dbReference type="RefSeq" id="WP_121048092.1">
    <property type="nucleotide sequence ID" value="NZ_AP018711.1"/>
</dbReference>
<feature type="transmembrane region" description="Helical" evidence="8">
    <location>
        <begin position="526"/>
        <end position="546"/>
    </location>
</feature>
<dbReference type="Proteomes" id="UP000275727">
    <property type="component" value="Chromosome"/>
</dbReference>
<evidence type="ECO:0000313" key="12">
    <source>
        <dbReference type="Proteomes" id="UP000276029"/>
    </source>
</evidence>
<feature type="transmembrane region" description="Helical" evidence="8">
    <location>
        <begin position="956"/>
        <end position="977"/>
    </location>
</feature>
<evidence type="ECO:0000256" key="7">
    <source>
        <dbReference type="ARBA" id="ARBA00023136"/>
    </source>
</evidence>
<dbReference type="Gene3D" id="3.30.2090.10">
    <property type="entry name" value="Multidrug efflux transporter AcrB TolC docking domain, DN and DC subdomains"/>
    <property type="match status" value="2"/>
</dbReference>
<feature type="transmembrane region" description="Helical" evidence="8">
    <location>
        <begin position="881"/>
        <end position="901"/>
    </location>
</feature>
<dbReference type="GO" id="GO:0005886">
    <property type="term" value="C:plasma membrane"/>
    <property type="evidence" value="ECO:0007669"/>
    <property type="project" value="UniProtKB-SubCell"/>
</dbReference>
<dbReference type="Gene3D" id="3.30.70.1320">
    <property type="entry name" value="Multidrug efflux transporter AcrB pore domain like"/>
    <property type="match status" value="1"/>
</dbReference>
<feature type="transmembrane region" description="Helical" evidence="8">
    <location>
        <begin position="360"/>
        <end position="380"/>
    </location>
</feature>
<dbReference type="EMBL" id="AP018711">
    <property type="protein sequence ID" value="BBE34645.1"/>
    <property type="molecule type" value="Genomic_DNA"/>
</dbReference>
<accession>A0AAD1G1F7</accession>
<reference evidence="9 11" key="1">
    <citation type="submission" date="2018-06" db="EMBL/GenBank/DDBJ databases">
        <title>Complete Genome Sequence of the Microcystin-Degrading Bacterium Sphingosinicella microcystinivorans Strain B-9.</title>
        <authorList>
            <person name="Jin H."/>
            <person name="Nishizawa T."/>
            <person name="Guo Y."/>
            <person name="Nishizawa A."/>
            <person name="Park H."/>
            <person name="Kato H."/>
            <person name="Tsuji K."/>
            <person name="Harada K."/>
        </authorList>
    </citation>
    <scope>NUCLEOTIDE SEQUENCE [LARGE SCALE GENOMIC DNA]</scope>
    <source>
        <strain evidence="9 11">B9</strain>
    </source>
</reference>
<evidence type="ECO:0000256" key="2">
    <source>
        <dbReference type="ARBA" id="ARBA00022448"/>
    </source>
</evidence>
<keyword evidence="6 8" id="KW-1133">Transmembrane helix</keyword>
<evidence type="ECO:0000256" key="8">
    <source>
        <dbReference type="SAM" id="Phobius"/>
    </source>
</evidence>
<feature type="transmembrane region" description="Helical" evidence="8">
    <location>
        <begin position="386"/>
        <end position="410"/>
    </location>
</feature>
<comment type="subcellular location">
    <subcellularLocation>
        <location evidence="1">Cell inner membrane</location>
        <topology evidence="1">Multi-pass membrane protein</topology>
    </subcellularLocation>
</comment>
<proteinExistence type="predicted"/>
<dbReference type="Proteomes" id="UP000276029">
    <property type="component" value="Unassembled WGS sequence"/>
</dbReference>
<evidence type="ECO:0000256" key="1">
    <source>
        <dbReference type="ARBA" id="ARBA00004429"/>
    </source>
</evidence>
<dbReference type="Gene3D" id="3.30.70.1430">
    <property type="entry name" value="Multidrug efflux transporter AcrB pore domain"/>
    <property type="match status" value="2"/>
</dbReference>
<name>A0AAD1G1F7_SPHMI</name>
<dbReference type="PANTHER" id="PTHR32063:SF14">
    <property type="entry name" value="BLL4319 PROTEIN"/>
    <property type="match status" value="1"/>
</dbReference>
<evidence type="ECO:0000313" key="9">
    <source>
        <dbReference type="EMBL" id="BBE34645.1"/>
    </source>
</evidence>
<evidence type="ECO:0000256" key="4">
    <source>
        <dbReference type="ARBA" id="ARBA00022519"/>
    </source>
</evidence>
<dbReference type="Gene3D" id="1.20.1640.10">
    <property type="entry name" value="Multidrug efflux transporter AcrB transmembrane domain"/>
    <property type="match status" value="2"/>
</dbReference>
<evidence type="ECO:0000313" key="10">
    <source>
        <dbReference type="EMBL" id="RKS91664.1"/>
    </source>
</evidence>